<proteinExistence type="predicted"/>
<protein>
    <submittedName>
        <fullName evidence="2">Uncharacterized protein</fullName>
    </submittedName>
</protein>
<feature type="region of interest" description="Disordered" evidence="1">
    <location>
        <begin position="1"/>
        <end position="20"/>
    </location>
</feature>
<accession>A0A8J8XH97</accession>
<sequence length="173" mass="18461">MHRPGFQLLQQSRVGTHHAPRPEQLEQEVARDAILGNFAVAAAADAGNWVSPRPPIVVVTVGEAAGSAPPVVASGGSARAGSGEMTGSMREEKRSPDPPLPSTPMADPREGRAERMGSRRRWQIHARGQRRDNGMHAGGKEVAVGLLPAHPPRSPVRRFASLRPWPSSSARGE</sequence>
<dbReference type="EMBL" id="CM000139">
    <property type="protein sequence ID" value="EEE57165.1"/>
    <property type="molecule type" value="Genomic_DNA"/>
</dbReference>
<feature type="compositionally biased region" description="Basic residues" evidence="1">
    <location>
        <begin position="118"/>
        <end position="128"/>
    </location>
</feature>
<dbReference type="AlphaFoldDB" id="A0A8J8XH97"/>
<gene>
    <name evidence="2" type="ORF">OsJ_07088</name>
</gene>
<evidence type="ECO:0000313" key="2">
    <source>
        <dbReference type="EMBL" id="EEE57165.1"/>
    </source>
</evidence>
<evidence type="ECO:0000256" key="1">
    <source>
        <dbReference type="SAM" id="MobiDB-lite"/>
    </source>
</evidence>
<dbReference type="Proteomes" id="UP000007752">
    <property type="component" value="Chromosome 2"/>
</dbReference>
<name>A0A8J8XH97_ORYSJ</name>
<feature type="compositionally biased region" description="Basic and acidic residues" evidence="1">
    <location>
        <begin position="107"/>
        <end position="117"/>
    </location>
</feature>
<reference evidence="2" key="2">
    <citation type="submission" date="2008-12" db="EMBL/GenBank/DDBJ databases">
        <title>Improved gene annotation of the rice (Oryza sativa) genomes.</title>
        <authorList>
            <person name="Wang J."/>
            <person name="Li R."/>
            <person name="Fan W."/>
            <person name="Huang Q."/>
            <person name="Zhang J."/>
            <person name="Zhou Y."/>
            <person name="Hu Y."/>
            <person name="Zi S."/>
            <person name="Li J."/>
            <person name="Ni P."/>
            <person name="Zheng H."/>
            <person name="Zhang Y."/>
            <person name="Zhao M."/>
            <person name="Hao Q."/>
            <person name="McDermott J."/>
            <person name="Samudrala R."/>
            <person name="Kristiansen K."/>
            <person name="Wong G.K.-S."/>
        </authorList>
    </citation>
    <scope>NUCLEOTIDE SEQUENCE</scope>
</reference>
<organism evidence="2">
    <name type="scientific">Oryza sativa subsp. japonica</name>
    <name type="common">Rice</name>
    <dbReference type="NCBI Taxonomy" id="39947"/>
    <lineage>
        <taxon>Eukaryota</taxon>
        <taxon>Viridiplantae</taxon>
        <taxon>Streptophyta</taxon>
        <taxon>Embryophyta</taxon>
        <taxon>Tracheophyta</taxon>
        <taxon>Spermatophyta</taxon>
        <taxon>Magnoliopsida</taxon>
        <taxon>Liliopsida</taxon>
        <taxon>Poales</taxon>
        <taxon>Poaceae</taxon>
        <taxon>BOP clade</taxon>
        <taxon>Oryzoideae</taxon>
        <taxon>Oryzeae</taxon>
        <taxon>Oryzinae</taxon>
        <taxon>Oryza</taxon>
        <taxon>Oryza sativa</taxon>
    </lineage>
</organism>
<reference evidence="2" key="1">
    <citation type="journal article" date="2005" name="PLoS Biol.">
        <title>The genomes of Oryza sativa: a history of duplications.</title>
        <authorList>
            <person name="Yu J."/>
            <person name="Wang J."/>
            <person name="Lin W."/>
            <person name="Li S."/>
            <person name="Li H."/>
            <person name="Zhou J."/>
            <person name="Ni P."/>
            <person name="Dong W."/>
            <person name="Hu S."/>
            <person name="Zeng C."/>
            <person name="Zhang J."/>
            <person name="Zhang Y."/>
            <person name="Li R."/>
            <person name="Xu Z."/>
            <person name="Li S."/>
            <person name="Li X."/>
            <person name="Zheng H."/>
            <person name="Cong L."/>
            <person name="Lin L."/>
            <person name="Yin J."/>
            <person name="Geng J."/>
            <person name="Li G."/>
            <person name="Shi J."/>
            <person name="Liu J."/>
            <person name="Lv H."/>
            <person name="Li J."/>
            <person name="Wang J."/>
            <person name="Deng Y."/>
            <person name="Ran L."/>
            <person name="Shi X."/>
            <person name="Wang X."/>
            <person name="Wu Q."/>
            <person name="Li C."/>
            <person name="Ren X."/>
            <person name="Wang J."/>
            <person name="Wang X."/>
            <person name="Li D."/>
            <person name="Liu D."/>
            <person name="Zhang X."/>
            <person name="Ji Z."/>
            <person name="Zhao W."/>
            <person name="Sun Y."/>
            <person name="Zhang Z."/>
            <person name="Bao J."/>
            <person name="Han Y."/>
            <person name="Dong L."/>
            <person name="Ji J."/>
            <person name="Chen P."/>
            <person name="Wu S."/>
            <person name="Liu J."/>
            <person name="Xiao Y."/>
            <person name="Bu D."/>
            <person name="Tan J."/>
            <person name="Yang L."/>
            <person name="Ye C."/>
            <person name="Zhang J."/>
            <person name="Xu J."/>
            <person name="Zhou Y."/>
            <person name="Yu Y."/>
            <person name="Zhang B."/>
            <person name="Zhuang S."/>
            <person name="Wei H."/>
            <person name="Liu B."/>
            <person name="Lei M."/>
            <person name="Yu H."/>
            <person name="Li Y."/>
            <person name="Xu H."/>
            <person name="Wei S."/>
            <person name="He X."/>
            <person name="Fang L."/>
            <person name="Zhang Z."/>
            <person name="Zhang Y."/>
            <person name="Huang X."/>
            <person name="Su Z."/>
            <person name="Tong W."/>
            <person name="Li J."/>
            <person name="Tong Z."/>
            <person name="Li S."/>
            <person name="Ye J."/>
            <person name="Wang L."/>
            <person name="Fang L."/>
            <person name="Lei T."/>
            <person name="Chen C."/>
            <person name="Chen H."/>
            <person name="Xu Z."/>
            <person name="Li H."/>
            <person name="Huang H."/>
            <person name="Zhang F."/>
            <person name="Xu H."/>
            <person name="Li N."/>
            <person name="Zhao C."/>
            <person name="Li S."/>
            <person name="Dong L."/>
            <person name="Huang Y."/>
            <person name="Li L."/>
            <person name="Xi Y."/>
            <person name="Qi Q."/>
            <person name="Li W."/>
            <person name="Zhang B."/>
            <person name="Hu W."/>
            <person name="Zhang Y."/>
            <person name="Tian X."/>
            <person name="Jiao Y."/>
            <person name="Liang X."/>
            <person name="Jin J."/>
            <person name="Gao L."/>
            <person name="Zheng W."/>
            <person name="Hao B."/>
            <person name="Liu S."/>
            <person name="Wang W."/>
            <person name="Yuan L."/>
            <person name="Cao M."/>
            <person name="McDermott J."/>
            <person name="Samudrala R."/>
            <person name="Wang J."/>
            <person name="Wong G.K."/>
            <person name="Yang H."/>
        </authorList>
    </citation>
    <scope>NUCLEOTIDE SEQUENCE [LARGE SCALE GENOMIC DNA]</scope>
</reference>
<feature type="region of interest" description="Disordered" evidence="1">
    <location>
        <begin position="67"/>
        <end position="173"/>
    </location>
</feature>
<feature type="compositionally biased region" description="Low complexity" evidence="1">
    <location>
        <begin position="73"/>
        <end position="83"/>
    </location>
</feature>